<dbReference type="FunFam" id="3.40.50.300:FF:000205">
    <property type="entry name" value="ABC transporter B family member 4"/>
    <property type="match status" value="1"/>
</dbReference>
<evidence type="ECO:0000256" key="2">
    <source>
        <dbReference type="ARBA" id="ARBA00007577"/>
    </source>
</evidence>
<evidence type="ECO:0000256" key="6">
    <source>
        <dbReference type="ARBA" id="ARBA00022737"/>
    </source>
</evidence>
<keyword evidence="7" id="KW-0547">Nucleotide-binding</keyword>
<evidence type="ECO:0000256" key="4">
    <source>
        <dbReference type="ARBA" id="ARBA00022528"/>
    </source>
</evidence>
<evidence type="ECO:0000256" key="7">
    <source>
        <dbReference type="ARBA" id="ARBA00022741"/>
    </source>
</evidence>
<dbReference type="InterPro" id="IPR039421">
    <property type="entry name" value="Type_1_exporter"/>
</dbReference>
<dbReference type="Pfam" id="PF00664">
    <property type="entry name" value="ABC_membrane"/>
    <property type="match status" value="2"/>
</dbReference>
<feature type="transmembrane region" description="Helical" evidence="11">
    <location>
        <begin position="729"/>
        <end position="751"/>
    </location>
</feature>
<dbReference type="PROSITE" id="PS50929">
    <property type="entry name" value="ABC_TM1F"/>
    <property type="match status" value="2"/>
</dbReference>
<evidence type="ECO:0000313" key="14">
    <source>
        <dbReference type="EMBL" id="KAI5068126.1"/>
    </source>
</evidence>
<dbReference type="CDD" id="cd18577">
    <property type="entry name" value="ABC_6TM_Pgp_ABCB1_D1_like"/>
    <property type="match status" value="1"/>
</dbReference>
<dbReference type="Gene3D" id="3.40.50.300">
    <property type="entry name" value="P-loop containing nucleotide triphosphate hydrolases"/>
    <property type="match status" value="2"/>
</dbReference>
<keyword evidence="4" id="KW-0150">Chloroplast</keyword>
<evidence type="ECO:0000256" key="3">
    <source>
        <dbReference type="ARBA" id="ARBA00022448"/>
    </source>
</evidence>
<comment type="caution">
    <text evidence="14">The sequence shown here is derived from an EMBL/GenBank/DDBJ whole genome shotgun (WGS) entry which is preliminary data.</text>
</comment>
<feature type="transmembrane region" description="Helical" evidence="11">
    <location>
        <begin position="911"/>
        <end position="932"/>
    </location>
</feature>
<feature type="domain" description="ABC transporter" evidence="12">
    <location>
        <begin position="375"/>
        <end position="611"/>
    </location>
</feature>
<dbReference type="SMART" id="SM00382">
    <property type="entry name" value="AAA"/>
    <property type="match status" value="2"/>
</dbReference>
<dbReference type="FunFam" id="3.40.50.300:FF:000251">
    <property type="entry name" value="ABC transporter B family member 19"/>
    <property type="match status" value="1"/>
</dbReference>
<dbReference type="InterPro" id="IPR036640">
    <property type="entry name" value="ABC1_TM_sf"/>
</dbReference>
<feature type="domain" description="ABC transmembrane type-1" evidence="13">
    <location>
        <begin position="686"/>
        <end position="974"/>
    </location>
</feature>
<feature type="transmembrane region" description="Helical" evidence="11">
    <location>
        <begin position="37"/>
        <end position="58"/>
    </location>
</feature>
<feature type="transmembrane region" description="Helical" evidence="11">
    <location>
        <begin position="816"/>
        <end position="843"/>
    </location>
</feature>
<dbReference type="SUPFAM" id="SSF52540">
    <property type="entry name" value="P-loop containing nucleoside triphosphate hydrolases"/>
    <property type="match status" value="2"/>
</dbReference>
<proteinExistence type="inferred from homology"/>
<evidence type="ECO:0000259" key="12">
    <source>
        <dbReference type="PROSITE" id="PS50893"/>
    </source>
</evidence>
<dbReference type="InterPro" id="IPR003439">
    <property type="entry name" value="ABC_transporter-like_ATP-bd"/>
</dbReference>
<keyword evidence="3" id="KW-0813">Transport</keyword>
<dbReference type="CDD" id="cd18578">
    <property type="entry name" value="ABC_6TM_Pgp_ABCB1_D2_like"/>
    <property type="match status" value="1"/>
</dbReference>
<evidence type="ECO:0000256" key="11">
    <source>
        <dbReference type="SAM" id="Phobius"/>
    </source>
</evidence>
<protein>
    <submittedName>
        <fullName evidence="14">Uncharacterized protein</fullName>
    </submittedName>
</protein>
<evidence type="ECO:0000313" key="15">
    <source>
        <dbReference type="Proteomes" id="UP000886520"/>
    </source>
</evidence>
<name>A0A9D4ZD04_ADICA</name>
<evidence type="ECO:0000256" key="9">
    <source>
        <dbReference type="ARBA" id="ARBA00022989"/>
    </source>
</evidence>
<evidence type="ECO:0000256" key="10">
    <source>
        <dbReference type="ARBA" id="ARBA00023136"/>
    </source>
</evidence>
<dbReference type="PROSITE" id="PS00211">
    <property type="entry name" value="ABC_TRANSPORTER_1"/>
    <property type="match status" value="2"/>
</dbReference>
<reference evidence="14" key="1">
    <citation type="submission" date="2021-01" db="EMBL/GenBank/DDBJ databases">
        <title>Adiantum capillus-veneris genome.</title>
        <authorList>
            <person name="Fang Y."/>
            <person name="Liao Q."/>
        </authorList>
    </citation>
    <scope>NUCLEOTIDE SEQUENCE</scope>
    <source>
        <strain evidence="14">H3</strain>
        <tissue evidence="14">Leaf</tissue>
    </source>
</reference>
<feature type="transmembrane region" description="Helical" evidence="11">
    <location>
        <begin position="281"/>
        <end position="301"/>
    </location>
</feature>
<dbReference type="GO" id="GO:0016887">
    <property type="term" value="F:ATP hydrolysis activity"/>
    <property type="evidence" value="ECO:0007669"/>
    <property type="project" value="InterPro"/>
</dbReference>
<keyword evidence="15" id="KW-1185">Reference proteome</keyword>
<dbReference type="Proteomes" id="UP000886520">
    <property type="component" value="Chromosome 16"/>
</dbReference>
<evidence type="ECO:0000259" key="13">
    <source>
        <dbReference type="PROSITE" id="PS50929"/>
    </source>
</evidence>
<keyword evidence="8" id="KW-0067">ATP-binding</keyword>
<dbReference type="Pfam" id="PF00005">
    <property type="entry name" value="ABC_tran"/>
    <property type="match status" value="2"/>
</dbReference>
<dbReference type="InterPro" id="IPR027417">
    <property type="entry name" value="P-loop_NTPase"/>
</dbReference>
<feature type="domain" description="ABC transmembrane type-1" evidence="13">
    <location>
        <begin position="53"/>
        <end position="341"/>
    </location>
</feature>
<keyword evidence="5 11" id="KW-0812">Transmembrane</keyword>
<dbReference type="GO" id="GO:0005743">
    <property type="term" value="C:mitochondrial inner membrane"/>
    <property type="evidence" value="ECO:0007669"/>
    <property type="project" value="TreeGrafter"/>
</dbReference>
<feature type="transmembrane region" description="Helical" evidence="11">
    <location>
        <begin position="952"/>
        <end position="969"/>
    </location>
</feature>
<dbReference type="InterPro" id="IPR011527">
    <property type="entry name" value="ABC1_TM_dom"/>
</dbReference>
<comment type="subcellular location">
    <subcellularLocation>
        <location evidence="1">Membrane</location>
        <topology evidence="1">Multi-pass membrane protein</topology>
    </subcellularLocation>
</comment>
<accession>A0A9D4ZD04</accession>
<evidence type="ECO:0000256" key="1">
    <source>
        <dbReference type="ARBA" id="ARBA00004141"/>
    </source>
</evidence>
<keyword evidence="10 11" id="KW-0472">Membrane</keyword>
<gene>
    <name evidence="14" type="ORF">GOP47_0016471</name>
</gene>
<dbReference type="CDD" id="cd03249">
    <property type="entry name" value="ABC_MTABC3_MDL1_MDL2"/>
    <property type="match status" value="1"/>
</dbReference>
<dbReference type="SUPFAM" id="SSF90123">
    <property type="entry name" value="ABC transporter transmembrane region"/>
    <property type="match status" value="2"/>
</dbReference>
<dbReference type="PROSITE" id="PS50893">
    <property type="entry name" value="ABC_TRANSPORTER_2"/>
    <property type="match status" value="2"/>
</dbReference>
<dbReference type="InterPro" id="IPR017871">
    <property type="entry name" value="ABC_transporter-like_CS"/>
</dbReference>
<organism evidence="14 15">
    <name type="scientific">Adiantum capillus-veneris</name>
    <name type="common">Maidenhair fern</name>
    <dbReference type="NCBI Taxonomy" id="13818"/>
    <lineage>
        <taxon>Eukaryota</taxon>
        <taxon>Viridiplantae</taxon>
        <taxon>Streptophyta</taxon>
        <taxon>Embryophyta</taxon>
        <taxon>Tracheophyta</taxon>
        <taxon>Polypodiopsida</taxon>
        <taxon>Polypodiidae</taxon>
        <taxon>Polypodiales</taxon>
        <taxon>Pteridineae</taxon>
        <taxon>Pteridaceae</taxon>
        <taxon>Vittarioideae</taxon>
        <taxon>Adiantum</taxon>
    </lineage>
</organism>
<dbReference type="InterPro" id="IPR003593">
    <property type="entry name" value="AAA+_ATPase"/>
</dbReference>
<feature type="transmembrane region" description="Helical" evidence="11">
    <location>
        <begin position="198"/>
        <end position="219"/>
    </location>
</feature>
<feature type="domain" description="ABC transporter" evidence="12">
    <location>
        <begin position="1009"/>
        <end position="1245"/>
    </location>
</feature>
<dbReference type="OrthoDB" id="6500128at2759"/>
<keyword evidence="6" id="KW-0677">Repeat</keyword>
<dbReference type="GO" id="GO:0015421">
    <property type="term" value="F:ABC-type oligopeptide transporter activity"/>
    <property type="evidence" value="ECO:0007669"/>
    <property type="project" value="TreeGrafter"/>
</dbReference>
<evidence type="ECO:0000256" key="8">
    <source>
        <dbReference type="ARBA" id="ARBA00022840"/>
    </source>
</evidence>
<dbReference type="GO" id="GO:0005524">
    <property type="term" value="F:ATP binding"/>
    <property type="evidence" value="ECO:0007669"/>
    <property type="project" value="UniProtKB-KW"/>
</dbReference>
<dbReference type="Gene3D" id="1.20.1560.10">
    <property type="entry name" value="ABC transporter type 1, transmembrane domain"/>
    <property type="match status" value="1"/>
</dbReference>
<keyword evidence="4" id="KW-0934">Plastid</keyword>
<dbReference type="PANTHER" id="PTHR43394:SF11">
    <property type="entry name" value="ATP-BINDING CASSETTE TRANSPORTER"/>
    <property type="match status" value="1"/>
</dbReference>
<feature type="transmembrane region" description="Helical" evidence="11">
    <location>
        <begin position="64"/>
        <end position="85"/>
    </location>
</feature>
<feature type="transmembrane region" description="Helical" evidence="11">
    <location>
        <begin position="702"/>
        <end position="722"/>
    </location>
</feature>
<feature type="transmembrane region" description="Helical" evidence="11">
    <location>
        <begin position="313"/>
        <end position="333"/>
    </location>
</feature>
<dbReference type="EMBL" id="JABFUD020000016">
    <property type="protein sequence ID" value="KAI5068126.1"/>
    <property type="molecule type" value="Genomic_DNA"/>
</dbReference>
<dbReference type="PANTHER" id="PTHR43394">
    <property type="entry name" value="ATP-DEPENDENT PERMEASE MDL1, MITOCHONDRIAL"/>
    <property type="match status" value="1"/>
</dbReference>
<keyword evidence="9 11" id="KW-1133">Transmembrane helix</keyword>
<dbReference type="GO" id="GO:0090374">
    <property type="term" value="P:oligopeptide export from mitochondrion"/>
    <property type="evidence" value="ECO:0007669"/>
    <property type="project" value="TreeGrafter"/>
</dbReference>
<comment type="similarity">
    <text evidence="2">Belongs to the ABC transporter superfamily. ABCB family. Multidrug resistance exporter (TC 3.A.1.201) subfamily.</text>
</comment>
<evidence type="ECO:0000256" key="5">
    <source>
        <dbReference type="ARBA" id="ARBA00022692"/>
    </source>
</evidence>
<sequence>MARSRVSEEQTLRSAEVALAMEREENEKTRKQPTISYLKLFSFATAFDFLLIAGGTIGALAHGAALPLAVLLFGNIVESVGIYFLNPPRLYQDASKYCLDCVYVGIVTLAAAWLEVFCWTYTGERQASKIRVQYLRALLSQDIGFYDTDSTTGEIVVGISSDTLLVQDAIGEKVGNFIHNMARFVAGLAVSFTISWELTLLTLAVVPLIAIAGGVYSYAMIDVTTNSHKAYIKAGEIAEQVVAQVRSVYAYGGEDKAVRSYARALEKTVSLGVKGGLAKGLGMGSVYLLLYFTWALLLWFAGRMVLKGTIHGGPAFVTILNAVVGGIAIGQAFPNLTAFGKGKAAGYTIFEMIRRSPVAIRRGSGVTLPDVQGHIELKNIKFSYPSRPDAIIFQDFCMDIPAGKLVAIVGGSGSGKSTIISLIERFYDPQEGQVLLDGHDVRHLQLKWLRSQIGLVSQEPALFATTISENILFGMEAASFDDVVRAAKISGAHDFINQLPSKYDTQVGERGVQLSGGQKQRVALARAVLKDPAILLLDEATSALDSESEKLVQDALSHVMVGRTSVMIAHRLSTIQSADIITVMQNGKIIESGNHDQLLERDGAYACLLNFNEESGRDMSSNNEFACSGRHSRASSLNSKAFSFRLSVQSDIESVGFPETTTERKVYKKPSFKRLLQLNAPDWPYSLMGMLGAITAGGSMPLFVLGITEGLIAFYSITPGYLSQEIRKLSMLFLGAGTATLFFFVMEHYFFGLMGENVTFRVRHLMFSAILRYEVGWFEDEKNSSSLVASRLASDALMVKAAVGDLLCTLTHNVSLITTAFVVAFLLQWRIALVMISTFPFIVSSAVAQRQFLRGFGGDVCKAYLRANTVAGEAVGNIRTVAAFCAEEKVLQLFCKELQRPGRDSFYRGQIAGIAFGVSQCCMFCSYALTLWYGSYLIKSGYTSFGPMVKSFTVLLVTALGIAETLLLAPDIIEGLQSVGAVFEVLDRKTEIDPDDTRAEDVHDIRGSIQLKHVKFKYPSRPDVTIFENLNLKVGAGRSLALVGASGSGKSSIIAMIARFYEPLSGGVLIDGKDIRRLRLRSLRKHIALVQQEPSLFATSVYENILYGKDGATEAEVIEASKAANADSFISGLPNGYATEVGERGVQLSGGQKQRVAIARAVLKNPAILLLDEATSALDAESERTVQDALDNLMKGRTTVVVAHRLSTIQHVDCIAISWRDKHLALSKEGAATQAIAFPKAVLQQRWCSCEPLGRAPGSKVLSQITKQENAWGRELVVDGCPQSRYTGSGDRSDAATAVLMNTQSSAI</sequence>